<sequence length="191" mass="20876">MEQLRRGSTNSIFFLDCSAGALLPQTSPQTETYEDLLAAISGLASLGDALFYDHVRRLMSQIKRFVLANMERECNTPERVTLTPLYVNNLLGRAMTHFVEDSPDWWRNYYEVVRAVDYHAANWQASLNGLAFRIATSSSATTSTTRAAPRIAPAASRRVTSASAGRVPHFYAATPGPPCGSLSVSAGFVTP</sequence>
<gene>
    <name evidence="1" type="ORF">PHYPSEUDO_006751</name>
</gene>
<dbReference type="Proteomes" id="UP000694044">
    <property type="component" value="Unassembled WGS sequence"/>
</dbReference>
<proteinExistence type="predicted"/>
<organism evidence="1 2">
    <name type="scientific">Phytophthora pseudosyringae</name>
    <dbReference type="NCBI Taxonomy" id="221518"/>
    <lineage>
        <taxon>Eukaryota</taxon>
        <taxon>Sar</taxon>
        <taxon>Stramenopiles</taxon>
        <taxon>Oomycota</taxon>
        <taxon>Peronosporomycetes</taxon>
        <taxon>Peronosporales</taxon>
        <taxon>Peronosporaceae</taxon>
        <taxon>Phytophthora</taxon>
    </lineage>
</organism>
<accession>A0A8T1VKT9</accession>
<dbReference type="OrthoDB" id="121048at2759"/>
<evidence type="ECO:0000313" key="2">
    <source>
        <dbReference type="Proteomes" id="UP000694044"/>
    </source>
</evidence>
<name>A0A8T1VKT9_9STRA</name>
<reference evidence="1" key="1">
    <citation type="submission" date="2021-02" db="EMBL/GenBank/DDBJ databases">
        <authorList>
            <person name="Palmer J.M."/>
        </authorList>
    </citation>
    <scope>NUCLEOTIDE SEQUENCE</scope>
    <source>
        <strain evidence="1">SCRP734</strain>
    </source>
</reference>
<evidence type="ECO:0000313" key="1">
    <source>
        <dbReference type="EMBL" id="KAG7380818.1"/>
    </source>
</evidence>
<protein>
    <submittedName>
        <fullName evidence="1">Uncharacterized protein</fullName>
    </submittedName>
</protein>
<dbReference type="EMBL" id="JAGDFM010000275">
    <property type="protein sequence ID" value="KAG7380818.1"/>
    <property type="molecule type" value="Genomic_DNA"/>
</dbReference>
<comment type="caution">
    <text evidence="1">The sequence shown here is derived from an EMBL/GenBank/DDBJ whole genome shotgun (WGS) entry which is preliminary data.</text>
</comment>
<dbReference type="AlphaFoldDB" id="A0A8T1VKT9"/>
<keyword evidence="2" id="KW-1185">Reference proteome</keyword>